<dbReference type="InterPro" id="IPR024185">
    <property type="entry name" value="FTHF_cligase-like_sf"/>
</dbReference>
<feature type="binding site" evidence="4">
    <location>
        <begin position="137"/>
        <end position="145"/>
    </location>
    <ligand>
        <name>ATP</name>
        <dbReference type="ChEBI" id="CHEBI:30616"/>
    </ligand>
</feature>
<dbReference type="InterPro" id="IPR002698">
    <property type="entry name" value="FTHF_cligase"/>
</dbReference>
<organism evidence="6 7">
    <name type="scientific">Marinomonas pollencensis</name>
    <dbReference type="NCBI Taxonomy" id="491954"/>
    <lineage>
        <taxon>Bacteria</taxon>
        <taxon>Pseudomonadati</taxon>
        <taxon>Pseudomonadota</taxon>
        <taxon>Gammaproteobacteria</taxon>
        <taxon>Oceanospirillales</taxon>
        <taxon>Oceanospirillaceae</taxon>
        <taxon>Marinomonas</taxon>
    </lineage>
</organism>
<comment type="cofactor">
    <cofactor evidence="5">
        <name>Mg(2+)</name>
        <dbReference type="ChEBI" id="CHEBI:18420"/>
    </cofactor>
</comment>
<evidence type="ECO:0000313" key="6">
    <source>
        <dbReference type="EMBL" id="REG82883.1"/>
    </source>
</evidence>
<dbReference type="InterPro" id="IPR037171">
    <property type="entry name" value="NagB/RpiA_transferase-like"/>
</dbReference>
<keyword evidence="2 4" id="KW-0547">Nucleotide-binding</keyword>
<evidence type="ECO:0000313" key="7">
    <source>
        <dbReference type="Proteomes" id="UP000256542"/>
    </source>
</evidence>
<dbReference type="AlphaFoldDB" id="A0A3E0DJG7"/>
<keyword evidence="3 4" id="KW-0067">ATP-binding</keyword>
<keyword evidence="7" id="KW-1185">Reference proteome</keyword>
<dbReference type="Gene3D" id="3.40.50.10420">
    <property type="entry name" value="NagB/RpiA/CoA transferase-like"/>
    <property type="match status" value="1"/>
</dbReference>
<evidence type="ECO:0000256" key="2">
    <source>
        <dbReference type="ARBA" id="ARBA00022741"/>
    </source>
</evidence>
<keyword evidence="6" id="KW-0436">Ligase</keyword>
<dbReference type="GO" id="GO:0030272">
    <property type="term" value="F:5-formyltetrahydrofolate cyclo-ligase activity"/>
    <property type="evidence" value="ECO:0007669"/>
    <property type="project" value="UniProtKB-EC"/>
</dbReference>
<dbReference type="PANTHER" id="PTHR23407:SF1">
    <property type="entry name" value="5-FORMYLTETRAHYDROFOLATE CYCLO-LIGASE"/>
    <property type="match status" value="1"/>
</dbReference>
<dbReference type="Pfam" id="PF01812">
    <property type="entry name" value="5-FTHF_cyc-lig"/>
    <property type="match status" value="1"/>
</dbReference>
<evidence type="ECO:0000256" key="3">
    <source>
        <dbReference type="ARBA" id="ARBA00022840"/>
    </source>
</evidence>
<dbReference type="PANTHER" id="PTHR23407">
    <property type="entry name" value="ATPASE INHIBITOR/5-FORMYLTETRAHYDROFOLATE CYCLO-LIGASE"/>
    <property type="match status" value="1"/>
</dbReference>
<dbReference type="EC" id="6.3.3.2" evidence="5"/>
<dbReference type="NCBIfam" id="TIGR02727">
    <property type="entry name" value="MTHFS_bact"/>
    <property type="match status" value="1"/>
</dbReference>
<keyword evidence="5" id="KW-0460">Magnesium</keyword>
<reference evidence="6 7" key="1">
    <citation type="submission" date="2018-08" db="EMBL/GenBank/DDBJ databases">
        <title>Genomic Encyclopedia of Type Strains, Phase III (KMG-III): the genomes of soil and plant-associated and newly described type strains.</title>
        <authorList>
            <person name="Whitman W."/>
        </authorList>
    </citation>
    <scope>NUCLEOTIDE SEQUENCE [LARGE SCALE GENOMIC DNA]</scope>
    <source>
        <strain evidence="6 7">CECT 7375</strain>
    </source>
</reference>
<comment type="catalytic activity">
    <reaction evidence="5">
        <text>(6S)-5-formyl-5,6,7,8-tetrahydrofolate + ATP = (6R)-5,10-methenyltetrahydrofolate + ADP + phosphate</text>
        <dbReference type="Rhea" id="RHEA:10488"/>
        <dbReference type="ChEBI" id="CHEBI:30616"/>
        <dbReference type="ChEBI" id="CHEBI:43474"/>
        <dbReference type="ChEBI" id="CHEBI:57455"/>
        <dbReference type="ChEBI" id="CHEBI:57457"/>
        <dbReference type="ChEBI" id="CHEBI:456216"/>
        <dbReference type="EC" id="6.3.3.2"/>
    </reaction>
</comment>
<evidence type="ECO:0000256" key="5">
    <source>
        <dbReference type="RuleBase" id="RU361279"/>
    </source>
</evidence>
<evidence type="ECO:0000256" key="1">
    <source>
        <dbReference type="ARBA" id="ARBA00010638"/>
    </source>
</evidence>
<comment type="similarity">
    <text evidence="1 5">Belongs to the 5-formyltetrahydrofolate cyclo-ligase family.</text>
</comment>
<dbReference type="GO" id="GO:0046872">
    <property type="term" value="F:metal ion binding"/>
    <property type="evidence" value="ECO:0007669"/>
    <property type="project" value="UniProtKB-KW"/>
</dbReference>
<dbReference type="PIRSF" id="PIRSF006806">
    <property type="entry name" value="FTHF_cligase"/>
    <property type="match status" value="1"/>
</dbReference>
<evidence type="ECO:0000256" key="4">
    <source>
        <dbReference type="PIRSR" id="PIRSR006806-1"/>
    </source>
</evidence>
<dbReference type="GO" id="GO:0035999">
    <property type="term" value="P:tetrahydrofolate interconversion"/>
    <property type="evidence" value="ECO:0007669"/>
    <property type="project" value="TreeGrafter"/>
</dbReference>
<comment type="caution">
    <text evidence="6">The sequence shown here is derived from an EMBL/GenBank/DDBJ whole genome shotgun (WGS) entry which is preliminary data.</text>
</comment>
<proteinExistence type="inferred from homology"/>
<dbReference type="RefSeq" id="WP_115897891.1">
    <property type="nucleotide sequence ID" value="NZ_QUNG01000007.1"/>
</dbReference>
<gene>
    <name evidence="6" type="ORF">DFP81_10756</name>
</gene>
<dbReference type="Proteomes" id="UP000256542">
    <property type="component" value="Unassembled WGS sequence"/>
</dbReference>
<accession>A0A3E0DJG7</accession>
<dbReference type="SUPFAM" id="SSF100950">
    <property type="entry name" value="NagB/RpiA/CoA transferase-like"/>
    <property type="match status" value="1"/>
</dbReference>
<feature type="binding site" evidence="4">
    <location>
        <position position="62"/>
    </location>
    <ligand>
        <name>substrate</name>
    </ligand>
</feature>
<sequence>MPSPSSSREILRRQLRQARRHLSAHQQSLAAEQLLTQFIASPLASKLTQQSRIALYLSNDGEISADALCQHLWQQNIAVYLPILDDKALKFARYTADSKWLENRFGIKEPIAAEIIDGQELDAAFLPLVGFDTEGGRLGMGGGFYDRTFENKQANHPPILIGLAHDCQEVAKLPIESWDVPLDSILTPSTFIQLD</sequence>
<dbReference type="GO" id="GO:0005524">
    <property type="term" value="F:ATP binding"/>
    <property type="evidence" value="ECO:0007669"/>
    <property type="project" value="UniProtKB-KW"/>
</dbReference>
<protein>
    <recommendedName>
        <fullName evidence="5">5-formyltetrahydrofolate cyclo-ligase</fullName>
        <ecNumber evidence="5">6.3.3.2</ecNumber>
    </recommendedName>
</protein>
<dbReference type="GO" id="GO:0009396">
    <property type="term" value="P:folic acid-containing compound biosynthetic process"/>
    <property type="evidence" value="ECO:0007669"/>
    <property type="project" value="TreeGrafter"/>
</dbReference>
<dbReference type="OrthoDB" id="9801938at2"/>
<dbReference type="EMBL" id="QUNG01000007">
    <property type="protein sequence ID" value="REG82883.1"/>
    <property type="molecule type" value="Genomic_DNA"/>
</dbReference>
<keyword evidence="5" id="KW-0479">Metal-binding</keyword>
<name>A0A3E0DJG7_9GAMM</name>
<feature type="binding site" evidence="4">
    <location>
        <position position="57"/>
    </location>
    <ligand>
        <name>substrate</name>
    </ligand>
</feature>